<organism evidence="2 3">
    <name type="scientific">Cyclocybe aegerita</name>
    <name type="common">Black poplar mushroom</name>
    <name type="synonym">Agrocybe aegerita</name>
    <dbReference type="NCBI Taxonomy" id="1973307"/>
    <lineage>
        <taxon>Eukaryota</taxon>
        <taxon>Fungi</taxon>
        <taxon>Dikarya</taxon>
        <taxon>Basidiomycota</taxon>
        <taxon>Agaricomycotina</taxon>
        <taxon>Agaricomycetes</taxon>
        <taxon>Agaricomycetidae</taxon>
        <taxon>Agaricales</taxon>
        <taxon>Agaricineae</taxon>
        <taxon>Bolbitiaceae</taxon>
        <taxon>Cyclocybe</taxon>
    </lineage>
</organism>
<feature type="region of interest" description="Disordered" evidence="1">
    <location>
        <begin position="375"/>
        <end position="417"/>
    </location>
</feature>
<feature type="region of interest" description="Disordered" evidence="1">
    <location>
        <begin position="128"/>
        <end position="225"/>
    </location>
</feature>
<dbReference type="Proteomes" id="UP000467700">
    <property type="component" value="Unassembled WGS sequence"/>
</dbReference>
<feature type="compositionally biased region" description="Basic and acidic residues" evidence="1">
    <location>
        <begin position="390"/>
        <end position="417"/>
    </location>
</feature>
<feature type="compositionally biased region" description="Low complexity" evidence="1">
    <location>
        <begin position="193"/>
        <end position="203"/>
    </location>
</feature>
<feature type="compositionally biased region" description="Basic and acidic residues" evidence="1">
    <location>
        <begin position="204"/>
        <end position="225"/>
    </location>
</feature>
<proteinExistence type="predicted"/>
<gene>
    <name evidence="2" type="ORF">AAE3_LOCUS11329</name>
</gene>
<reference evidence="2 3" key="1">
    <citation type="submission" date="2020-01" db="EMBL/GenBank/DDBJ databases">
        <authorList>
            <person name="Gupta K D."/>
        </authorList>
    </citation>
    <scope>NUCLEOTIDE SEQUENCE [LARGE SCALE GENOMIC DNA]</scope>
</reference>
<dbReference type="EMBL" id="CACVBS010000074">
    <property type="protein sequence ID" value="CAA7269087.1"/>
    <property type="molecule type" value="Genomic_DNA"/>
</dbReference>
<evidence type="ECO:0000313" key="2">
    <source>
        <dbReference type="EMBL" id="CAA7269087.1"/>
    </source>
</evidence>
<evidence type="ECO:0000313" key="3">
    <source>
        <dbReference type="Proteomes" id="UP000467700"/>
    </source>
</evidence>
<dbReference type="OrthoDB" id="2685034at2759"/>
<feature type="compositionally biased region" description="Basic and acidic residues" evidence="1">
    <location>
        <begin position="149"/>
        <end position="170"/>
    </location>
</feature>
<comment type="caution">
    <text evidence="2">The sequence shown here is derived from an EMBL/GenBank/DDBJ whole genome shotgun (WGS) entry which is preliminary data.</text>
</comment>
<keyword evidence="3" id="KW-1185">Reference proteome</keyword>
<dbReference type="AlphaFoldDB" id="A0A8S0WRP1"/>
<sequence length="516" mass="57970">MSDYYTPPYNFYDLDHQDPYDVQEHSRMVNMEPISFMALMDDALRVNPLLNLQVHPEGPTKQNVPPFPPERNLQPAGQLYPGPGAAVLEDPDDIYWPPTPPRPAAVQHHQTSLAAITNAAPASPIIQSAPAAATPTTPKTGKRKAAAKAGDDIDKRLRHSDAESVGKENDAETPGRGQPSKGAGARSKKKPTTTKGTKQASTTDKPESKNDKPTKSDTKVVKPEEYSDTVMAATRLWSDDDQDALFKFILGPESDDIFETFKKNRPYVFKKAFKQPKNRHSEGSIKSFWDRALKTFAWIEQVEKFTGGGGDADIDDLDEDQKLIHYTEKLEAVRGARQEVGSLQAKTIIKWQEKKWYDLFVSRYRGNPKISREVERHSGMALSDSSDEEKDPKDDGKEENSKVSEPRHTPARGFHVDASKSLTQISEYLQSKGMADKQRLGVLEQRIELDDKRLELDRERELRTAREAQARLNEEVKKNRFEMARSIVGMQTLANSQLDPQVADAANKFLLKQFAD</sequence>
<feature type="compositionally biased region" description="Low complexity" evidence="1">
    <location>
        <begin position="128"/>
        <end position="139"/>
    </location>
</feature>
<accession>A0A8S0WRP1</accession>
<evidence type="ECO:0000256" key="1">
    <source>
        <dbReference type="SAM" id="MobiDB-lite"/>
    </source>
</evidence>
<evidence type="ECO:0008006" key="4">
    <source>
        <dbReference type="Google" id="ProtNLM"/>
    </source>
</evidence>
<protein>
    <recommendedName>
        <fullName evidence="4">No apical meristem-associated C-terminal domain-containing protein</fullName>
    </recommendedName>
</protein>
<name>A0A8S0WRP1_CYCAE</name>